<dbReference type="Pfam" id="PF05138">
    <property type="entry name" value="PaaA_PaaC"/>
    <property type="match status" value="1"/>
</dbReference>
<dbReference type="InterPro" id="IPR007814">
    <property type="entry name" value="PaaA_PaaC"/>
</dbReference>
<evidence type="ECO:0000313" key="1">
    <source>
        <dbReference type="EMBL" id="GHO53893.1"/>
    </source>
</evidence>
<name>A0ABQ3UMH2_9CHLR</name>
<keyword evidence="2" id="KW-1185">Reference proteome</keyword>
<accession>A0ABQ3UMH2</accession>
<comment type="caution">
    <text evidence="1">The sequence shown here is derived from an EMBL/GenBank/DDBJ whole genome shotgun (WGS) entry which is preliminary data.</text>
</comment>
<dbReference type="PANTHER" id="PTHR30458:SF0">
    <property type="entry name" value="1,2-PHENYLACETYL-COA EPOXIDASE, SUBUNIT C"/>
    <property type="match status" value="1"/>
</dbReference>
<proteinExistence type="predicted"/>
<dbReference type="InterPro" id="IPR009078">
    <property type="entry name" value="Ferritin-like_SF"/>
</dbReference>
<dbReference type="SUPFAM" id="SSF47240">
    <property type="entry name" value="Ferritin-like"/>
    <property type="match status" value="1"/>
</dbReference>
<evidence type="ECO:0000313" key="2">
    <source>
        <dbReference type="Proteomes" id="UP000654345"/>
    </source>
</evidence>
<protein>
    <submittedName>
        <fullName evidence="1">Phenylacetate-CoA oxygenase subunit PaaA</fullName>
    </submittedName>
</protein>
<gene>
    <name evidence="1" type="primary">paaA</name>
    <name evidence="1" type="ORF">KSB_23680</name>
</gene>
<dbReference type="Proteomes" id="UP000654345">
    <property type="component" value="Unassembled WGS sequence"/>
</dbReference>
<dbReference type="Gene3D" id="1.20.1260.10">
    <property type="match status" value="1"/>
</dbReference>
<dbReference type="EMBL" id="BNJG01000001">
    <property type="protein sequence ID" value="GHO53893.1"/>
    <property type="molecule type" value="Genomic_DNA"/>
</dbReference>
<reference evidence="1 2" key="1">
    <citation type="journal article" date="2021" name="Int. J. Syst. Evol. Microbiol.">
        <title>Reticulibacter mediterranei gen. nov., sp. nov., within the new family Reticulibacteraceae fam. nov., and Ktedonospora formicarum gen. nov., sp. nov., Ktedonobacter robiniae sp. nov., Dictyobacter formicarum sp. nov. and Dictyobacter arantiisoli sp. nov., belonging to the class Ktedonobacteria.</title>
        <authorList>
            <person name="Yabe S."/>
            <person name="Zheng Y."/>
            <person name="Wang C.M."/>
            <person name="Sakai Y."/>
            <person name="Abe K."/>
            <person name="Yokota A."/>
            <person name="Donadio S."/>
            <person name="Cavaletti L."/>
            <person name="Monciardini P."/>
        </authorList>
    </citation>
    <scope>NUCLEOTIDE SEQUENCE [LARGE SCALE GENOMIC DNA]</scope>
    <source>
        <strain evidence="1 2">SOSP1-30</strain>
    </source>
</reference>
<sequence length="319" mass="37067">MTTAIPTLQSEEALLQRIRKQQLIESVEHMSPLYLEGIKRILTVSADTELISSPAYYNAAIHAPTLNAFGSAISIIQDELGHAHIAYRLLRDLGVNTEELIFEREPAKFKYPYAFDVPLESWVELIVANAFYDRAGYTLLSDVYQSTTFGPWKRALLKVDKEETFHLRHGEQWMRRLNKDRAGHELLQNAVNWMFLLTVEWFGLPDTMKKHTEQLEYGFKGHSNDELRQIWMSTAVPLCEELQLKVPAHYDTEQQKYVIDCAFPAHFDATRKRWLLEEGPCTWNDVLVRWKARGPSNERFVAMIQRGKKAMLRQLEQDV</sequence>
<dbReference type="RefSeq" id="WP_201370663.1">
    <property type="nucleotide sequence ID" value="NZ_BNJG01000001.1"/>
</dbReference>
<dbReference type="InterPro" id="IPR012347">
    <property type="entry name" value="Ferritin-like"/>
</dbReference>
<dbReference type="PANTHER" id="PTHR30458">
    <property type="entry name" value="PHENYLACETIC ACID DEGRADATION PROTEIN PAA"/>
    <property type="match status" value="1"/>
</dbReference>
<dbReference type="InterPro" id="IPR052703">
    <property type="entry name" value="Aromatic_CoA_ox/epox"/>
</dbReference>
<organism evidence="1 2">
    <name type="scientific">Ktedonobacter robiniae</name>
    <dbReference type="NCBI Taxonomy" id="2778365"/>
    <lineage>
        <taxon>Bacteria</taxon>
        <taxon>Bacillati</taxon>
        <taxon>Chloroflexota</taxon>
        <taxon>Ktedonobacteria</taxon>
        <taxon>Ktedonobacterales</taxon>
        <taxon>Ktedonobacteraceae</taxon>
        <taxon>Ktedonobacter</taxon>
    </lineage>
</organism>